<evidence type="ECO:0000256" key="5">
    <source>
        <dbReference type="ARBA" id="ARBA00023277"/>
    </source>
</evidence>
<keyword evidence="5" id="KW-0119">Carbohydrate metabolism</keyword>
<dbReference type="InterPro" id="IPR036900">
    <property type="entry name" value="A-D-PHexomutase_C_sf"/>
</dbReference>
<dbReference type="Gramene" id="MELO3C033987.2.1">
    <property type="protein sequence ID" value="MELO3C033987.2.1"/>
    <property type="gene ID" value="MELO3C033987.2"/>
</dbReference>
<dbReference type="PANTHER" id="PTHR22573:SF59">
    <property type="entry name" value="PHOSPHOGLUCOMUTASE, CHLOROPLASTIC"/>
    <property type="match status" value="1"/>
</dbReference>
<keyword evidence="4" id="KW-0413">Isomerase</keyword>
<proteinExistence type="predicted"/>
<dbReference type="Gene3D" id="3.30.310.50">
    <property type="entry name" value="Alpha-D-phosphohexomutase, C-terminal domain"/>
    <property type="match status" value="1"/>
</dbReference>
<sequence>MVSEQLDKRNSAKDVEVERAFDDTSIQVDGSVASKQGVRFVFSDGSRIIYRLSGTGSAGATVRIYIEQFEPDISKHDVDAQISLKPLIDLALSLSKLEEFTGREKPTGRPHPTFDGKGKHKKLKSNLVVDNKRNLTTNVGWIYFVWKS</sequence>
<organism evidence="6">
    <name type="scientific">Cucumis melo</name>
    <name type="common">Muskmelon</name>
    <dbReference type="NCBI Taxonomy" id="3656"/>
    <lineage>
        <taxon>Eukaryota</taxon>
        <taxon>Viridiplantae</taxon>
        <taxon>Streptophyta</taxon>
        <taxon>Embryophyta</taxon>
        <taxon>Tracheophyta</taxon>
        <taxon>Spermatophyta</taxon>
        <taxon>Magnoliopsida</taxon>
        <taxon>eudicotyledons</taxon>
        <taxon>Gunneridae</taxon>
        <taxon>Pentapetalae</taxon>
        <taxon>rosids</taxon>
        <taxon>fabids</taxon>
        <taxon>Cucurbitales</taxon>
        <taxon>Cucurbitaceae</taxon>
        <taxon>Benincaseae</taxon>
        <taxon>Cucumis</taxon>
    </lineage>
</organism>
<dbReference type="Pfam" id="PF24947">
    <property type="entry name" value="PGM1_C_vert_fung"/>
    <property type="match status" value="1"/>
</dbReference>
<dbReference type="SUPFAM" id="SSF55957">
    <property type="entry name" value="Phosphoglucomutase, C-terminal domain"/>
    <property type="match status" value="1"/>
</dbReference>
<evidence type="ECO:0000313" key="6">
    <source>
        <dbReference type="EnsemblPlants" id="MELO3C033987.2.1"/>
    </source>
</evidence>
<dbReference type="EnsemblPlants" id="MELO3C033987.2.1">
    <property type="protein sequence ID" value="MELO3C033987.2.1"/>
    <property type="gene ID" value="MELO3C033987.2"/>
</dbReference>
<dbReference type="GO" id="GO:0005975">
    <property type="term" value="P:carbohydrate metabolic process"/>
    <property type="evidence" value="ECO:0007669"/>
    <property type="project" value="InterPro"/>
</dbReference>
<dbReference type="InterPro" id="IPR045244">
    <property type="entry name" value="PGM"/>
</dbReference>
<keyword evidence="2" id="KW-0479">Metal-binding</keyword>
<dbReference type="AlphaFoldDB" id="A0A9I9EIS2"/>
<name>A0A9I9EIS2_CUCME</name>
<evidence type="ECO:0000256" key="3">
    <source>
        <dbReference type="ARBA" id="ARBA00022842"/>
    </source>
</evidence>
<evidence type="ECO:0000256" key="2">
    <source>
        <dbReference type="ARBA" id="ARBA00022723"/>
    </source>
</evidence>
<dbReference type="GO" id="GO:0004614">
    <property type="term" value="F:phosphoglucomutase activity"/>
    <property type="evidence" value="ECO:0007669"/>
    <property type="project" value="InterPro"/>
</dbReference>
<protein>
    <recommendedName>
        <fullName evidence="7">Phosphoglucomutase</fullName>
    </recommendedName>
</protein>
<dbReference type="GO" id="GO:0046872">
    <property type="term" value="F:metal ion binding"/>
    <property type="evidence" value="ECO:0007669"/>
    <property type="project" value="UniProtKB-KW"/>
</dbReference>
<dbReference type="PANTHER" id="PTHR22573">
    <property type="entry name" value="PHOSPHOHEXOMUTASE FAMILY MEMBER"/>
    <property type="match status" value="1"/>
</dbReference>
<accession>A0A9I9EIS2</accession>
<reference evidence="6" key="1">
    <citation type="submission" date="2023-03" db="UniProtKB">
        <authorList>
            <consortium name="EnsemblPlants"/>
        </authorList>
    </citation>
    <scope>IDENTIFICATION</scope>
</reference>
<dbReference type="GO" id="GO:0005829">
    <property type="term" value="C:cytosol"/>
    <property type="evidence" value="ECO:0007669"/>
    <property type="project" value="TreeGrafter"/>
</dbReference>
<evidence type="ECO:0008006" key="7">
    <source>
        <dbReference type="Google" id="ProtNLM"/>
    </source>
</evidence>
<keyword evidence="3" id="KW-0460">Magnesium</keyword>
<evidence type="ECO:0000256" key="4">
    <source>
        <dbReference type="ARBA" id="ARBA00023235"/>
    </source>
</evidence>
<evidence type="ECO:0000256" key="1">
    <source>
        <dbReference type="ARBA" id="ARBA00001946"/>
    </source>
</evidence>
<comment type="cofactor">
    <cofactor evidence="1">
        <name>Mg(2+)</name>
        <dbReference type="ChEBI" id="CHEBI:18420"/>
    </cofactor>
</comment>